<keyword evidence="4" id="KW-0274">FAD</keyword>
<reference evidence="7 8" key="1">
    <citation type="submission" date="2016-07" db="EMBL/GenBank/DDBJ databases">
        <title>Pervasive Adenine N6-methylation of Active Genes in Fungi.</title>
        <authorList>
            <consortium name="DOE Joint Genome Institute"/>
            <person name="Mondo S.J."/>
            <person name="Dannebaum R.O."/>
            <person name="Kuo R.C."/>
            <person name="Labutti K."/>
            <person name="Haridas S."/>
            <person name="Kuo A."/>
            <person name="Salamov A."/>
            <person name="Ahrendt S.R."/>
            <person name="Lipzen A."/>
            <person name="Sullivan W."/>
            <person name="Andreopoulos W.B."/>
            <person name="Clum A."/>
            <person name="Lindquist E."/>
            <person name="Daum C."/>
            <person name="Ramamoorthy G.K."/>
            <person name="Gryganskyi A."/>
            <person name="Culley D."/>
            <person name="Magnuson J.K."/>
            <person name="James T.Y."/>
            <person name="O'Malley M.A."/>
            <person name="Stajich J.E."/>
            <person name="Spatafora J.W."/>
            <person name="Visel A."/>
            <person name="Grigoriev I.V."/>
        </authorList>
    </citation>
    <scope>NUCLEOTIDE SEQUENCE [LARGE SCALE GENOMIC DNA]</scope>
    <source>
        <strain evidence="7 8">NRRL 1336</strain>
    </source>
</reference>
<dbReference type="Gene3D" id="3.40.50.720">
    <property type="entry name" value="NAD(P)-binding Rossmann-like Domain"/>
    <property type="match status" value="1"/>
</dbReference>
<dbReference type="GO" id="GO:0005737">
    <property type="term" value="C:cytoplasm"/>
    <property type="evidence" value="ECO:0007669"/>
    <property type="project" value="TreeGrafter"/>
</dbReference>
<comment type="caution">
    <text evidence="7">The sequence shown here is derived from an EMBL/GenBank/DDBJ whole genome shotgun (WGS) entry which is preliminary data.</text>
</comment>
<feature type="domain" description="FAD dependent oxidoreductase" evidence="6">
    <location>
        <begin position="11"/>
        <end position="333"/>
    </location>
</feature>
<evidence type="ECO:0000259" key="6">
    <source>
        <dbReference type="Pfam" id="PF01266"/>
    </source>
</evidence>
<dbReference type="PANTHER" id="PTHR11530:SF11">
    <property type="entry name" value="D-ASPARTATE OXIDASE"/>
    <property type="match status" value="1"/>
</dbReference>
<keyword evidence="5" id="KW-0560">Oxidoreductase</keyword>
<protein>
    <recommendedName>
        <fullName evidence="6">FAD dependent oxidoreductase domain-containing protein</fullName>
    </recommendedName>
</protein>
<organism evidence="7 8">
    <name type="scientific">Absidia repens</name>
    <dbReference type="NCBI Taxonomy" id="90262"/>
    <lineage>
        <taxon>Eukaryota</taxon>
        <taxon>Fungi</taxon>
        <taxon>Fungi incertae sedis</taxon>
        <taxon>Mucoromycota</taxon>
        <taxon>Mucoromycotina</taxon>
        <taxon>Mucoromycetes</taxon>
        <taxon>Mucorales</taxon>
        <taxon>Cunninghamellaceae</taxon>
        <taxon>Absidia</taxon>
    </lineage>
</organism>
<accession>A0A1X2J217</accession>
<dbReference type="GO" id="GO:0019478">
    <property type="term" value="P:D-amino acid catabolic process"/>
    <property type="evidence" value="ECO:0007669"/>
    <property type="project" value="TreeGrafter"/>
</dbReference>
<sequence length="356" mass="40083">MFTSSLPCVHVVGANVYGYTSAILLILQGYKVTIIANHFPGDADYACNYPDNHVNSHWQTEASTADAHLQEYDATSFKMFWNLAKCKASESGIIIGSSFKYYQSPTDDQLNPWWKNVVPGFETIQNHELPEGVQLGHHYTTVLINTKRYLGWLQTQFLSMGGRQRRAAMNKILDVVGDQDHVSMIVNCSDDLPLGTDALDTSSQTIYQQQYTVQASQIRKAVQVKTKDEELYIYPRMDGTVVIGSSRRKQHDENATQLLNRMADYCPELTWGKGMDALNIIDQEKTTKSTRLHGPRVENQFIVTPLGTRLSVTHNYGHDGYQSSWGSSKCAVRLVNEAYANLKKDSQSISELLSRL</sequence>
<dbReference type="STRING" id="90262.A0A1X2J217"/>
<comment type="similarity">
    <text evidence="2">Belongs to the DAMOX/DASOX family.</text>
</comment>
<dbReference type="EMBL" id="MCGE01000001">
    <property type="protein sequence ID" value="ORZ25873.1"/>
    <property type="molecule type" value="Genomic_DNA"/>
</dbReference>
<dbReference type="PANTHER" id="PTHR11530">
    <property type="entry name" value="D-AMINO ACID OXIDASE"/>
    <property type="match status" value="1"/>
</dbReference>
<gene>
    <name evidence="7" type="ORF">BCR42DRAFT_401121</name>
</gene>
<dbReference type="InterPro" id="IPR023209">
    <property type="entry name" value="DAO"/>
</dbReference>
<name>A0A1X2J217_9FUNG</name>
<dbReference type="GO" id="GO:0071949">
    <property type="term" value="F:FAD binding"/>
    <property type="evidence" value="ECO:0007669"/>
    <property type="project" value="InterPro"/>
</dbReference>
<dbReference type="Gene3D" id="3.30.9.10">
    <property type="entry name" value="D-Amino Acid Oxidase, subunit A, domain 2"/>
    <property type="match status" value="1"/>
</dbReference>
<proteinExistence type="inferred from homology"/>
<dbReference type="OrthoDB" id="2015447at2759"/>
<dbReference type="Pfam" id="PF01266">
    <property type="entry name" value="DAO"/>
    <property type="match status" value="1"/>
</dbReference>
<dbReference type="Proteomes" id="UP000193560">
    <property type="component" value="Unassembled WGS sequence"/>
</dbReference>
<dbReference type="GO" id="GO:0003884">
    <property type="term" value="F:D-amino-acid oxidase activity"/>
    <property type="evidence" value="ECO:0007669"/>
    <property type="project" value="InterPro"/>
</dbReference>
<evidence type="ECO:0000256" key="2">
    <source>
        <dbReference type="ARBA" id="ARBA00006730"/>
    </source>
</evidence>
<evidence type="ECO:0000313" key="8">
    <source>
        <dbReference type="Proteomes" id="UP000193560"/>
    </source>
</evidence>
<keyword evidence="8" id="KW-1185">Reference proteome</keyword>
<comment type="cofactor">
    <cofactor evidence="1">
        <name>FAD</name>
        <dbReference type="ChEBI" id="CHEBI:57692"/>
    </cofactor>
</comment>
<keyword evidence="3" id="KW-0285">Flavoprotein</keyword>
<dbReference type="InterPro" id="IPR006076">
    <property type="entry name" value="FAD-dep_OxRdtase"/>
</dbReference>
<dbReference type="AlphaFoldDB" id="A0A1X2J217"/>
<evidence type="ECO:0000256" key="5">
    <source>
        <dbReference type="ARBA" id="ARBA00023002"/>
    </source>
</evidence>
<dbReference type="SUPFAM" id="SSF51971">
    <property type="entry name" value="Nucleotide-binding domain"/>
    <property type="match status" value="1"/>
</dbReference>
<evidence type="ECO:0000256" key="1">
    <source>
        <dbReference type="ARBA" id="ARBA00001974"/>
    </source>
</evidence>
<dbReference type="SUPFAM" id="SSF54373">
    <property type="entry name" value="FAD-linked reductases, C-terminal domain"/>
    <property type="match status" value="1"/>
</dbReference>
<evidence type="ECO:0000256" key="3">
    <source>
        <dbReference type="ARBA" id="ARBA00022630"/>
    </source>
</evidence>
<evidence type="ECO:0000256" key="4">
    <source>
        <dbReference type="ARBA" id="ARBA00022827"/>
    </source>
</evidence>
<evidence type="ECO:0000313" key="7">
    <source>
        <dbReference type="EMBL" id="ORZ25873.1"/>
    </source>
</evidence>